<dbReference type="Proteomes" id="UP001328107">
    <property type="component" value="Unassembled WGS sequence"/>
</dbReference>
<reference evidence="5" key="1">
    <citation type="submission" date="2022-10" db="EMBL/GenBank/DDBJ databases">
        <title>Genome assembly of Pristionchus species.</title>
        <authorList>
            <person name="Yoshida K."/>
            <person name="Sommer R.J."/>
        </authorList>
    </citation>
    <scope>NUCLEOTIDE SEQUENCE [LARGE SCALE GENOMIC DNA]</scope>
    <source>
        <strain evidence="5">RS5460</strain>
    </source>
</reference>
<keyword evidence="5" id="KW-1185">Reference proteome</keyword>
<proteinExistence type="predicted"/>
<accession>A0AAN4ZEF6</accession>
<protein>
    <recommendedName>
        <fullName evidence="3">PDZ domain-containing protein</fullName>
    </recommendedName>
</protein>
<dbReference type="InterPro" id="IPR001478">
    <property type="entry name" value="PDZ"/>
</dbReference>
<keyword evidence="2" id="KW-0812">Transmembrane</keyword>
<evidence type="ECO:0000259" key="3">
    <source>
        <dbReference type="PROSITE" id="PS50106"/>
    </source>
</evidence>
<feature type="domain" description="PDZ" evidence="3">
    <location>
        <begin position="101"/>
        <end position="150"/>
    </location>
</feature>
<keyword evidence="2" id="KW-0472">Membrane</keyword>
<dbReference type="Pfam" id="PF00595">
    <property type="entry name" value="PDZ"/>
    <property type="match status" value="1"/>
</dbReference>
<dbReference type="SUPFAM" id="SSF50156">
    <property type="entry name" value="PDZ domain-like"/>
    <property type="match status" value="1"/>
</dbReference>
<dbReference type="PROSITE" id="PS50106">
    <property type="entry name" value="PDZ"/>
    <property type="match status" value="1"/>
</dbReference>
<evidence type="ECO:0000256" key="1">
    <source>
        <dbReference type="SAM" id="MobiDB-lite"/>
    </source>
</evidence>
<keyword evidence="2" id="KW-1133">Transmembrane helix</keyword>
<gene>
    <name evidence="4" type="ORF">PMAYCL1PPCAC_09938</name>
</gene>
<feature type="transmembrane region" description="Helical" evidence="2">
    <location>
        <begin position="57"/>
        <end position="79"/>
    </location>
</feature>
<organism evidence="4 5">
    <name type="scientific">Pristionchus mayeri</name>
    <dbReference type="NCBI Taxonomy" id="1317129"/>
    <lineage>
        <taxon>Eukaryota</taxon>
        <taxon>Metazoa</taxon>
        <taxon>Ecdysozoa</taxon>
        <taxon>Nematoda</taxon>
        <taxon>Chromadorea</taxon>
        <taxon>Rhabditida</taxon>
        <taxon>Rhabditina</taxon>
        <taxon>Diplogasteromorpha</taxon>
        <taxon>Diplogasteroidea</taxon>
        <taxon>Neodiplogasteridae</taxon>
        <taxon>Pristionchus</taxon>
    </lineage>
</organism>
<comment type="caution">
    <text evidence="4">The sequence shown here is derived from an EMBL/GenBank/DDBJ whole genome shotgun (WGS) entry which is preliminary data.</text>
</comment>
<dbReference type="AlphaFoldDB" id="A0AAN4ZEF6"/>
<feature type="region of interest" description="Disordered" evidence="1">
    <location>
        <begin position="1"/>
        <end position="25"/>
    </location>
</feature>
<name>A0AAN4ZEF6_9BILA</name>
<evidence type="ECO:0000313" key="5">
    <source>
        <dbReference type="Proteomes" id="UP001328107"/>
    </source>
</evidence>
<sequence>MENGVNNNDIIEEQEETLLPTNRKDRHEELEKKVRLLERRLTLHVPPPKKKKPRGGMGTWALCFVLVIFMVIIMIVAAYNRTKAHQNPRNSTEPVKKRDNSVHLIKVNGRFGLVIKSKIIEEILPGGSADFQGHLKKGDEIVKINGQNIRHETSSKWLLDMFNKRNE</sequence>
<dbReference type="EMBL" id="BTRK01000003">
    <property type="protein sequence ID" value="GMR39743.1"/>
    <property type="molecule type" value="Genomic_DNA"/>
</dbReference>
<dbReference type="Gene3D" id="2.30.42.10">
    <property type="match status" value="1"/>
</dbReference>
<feature type="non-terminal residue" evidence="4">
    <location>
        <position position="167"/>
    </location>
</feature>
<evidence type="ECO:0000256" key="2">
    <source>
        <dbReference type="SAM" id="Phobius"/>
    </source>
</evidence>
<dbReference type="InterPro" id="IPR036034">
    <property type="entry name" value="PDZ_sf"/>
</dbReference>
<evidence type="ECO:0000313" key="4">
    <source>
        <dbReference type="EMBL" id="GMR39743.1"/>
    </source>
</evidence>